<keyword evidence="8" id="KW-1133">Transmembrane helix</keyword>
<dbReference type="GO" id="GO:0016020">
    <property type="term" value="C:membrane"/>
    <property type="evidence" value="ECO:0007669"/>
    <property type="project" value="InterPro"/>
</dbReference>
<dbReference type="GeneTree" id="ENSGT00940000159197"/>
<evidence type="ECO:0000256" key="8">
    <source>
        <dbReference type="SAM" id="Phobius"/>
    </source>
</evidence>
<dbReference type="GO" id="GO:0006508">
    <property type="term" value="P:proteolysis"/>
    <property type="evidence" value="ECO:0007669"/>
    <property type="project" value="UniProtKB-KW"/>
</dbReference>
<keyword evidence="1 6" id="KW-0645">Protease</keyword>
<evidence type="ECO:0000256" key="3">
    <source>
        <dbReference type="ARBA" id="ARBA00022825"/>
    </source>
</evidence>
<evidence type="ECO:0000256" key="7">
    <source>
        <dbReference type="SAM" id="MobiDB-lite"/>
    </source>
</evidence>
<dbReference type="InterPro" id="IPR043504">
    <property type="entry name" value="Peptidase_S1_PA_chymotrypsin"/>
</dbReference>
<dbReference type="InterPro" id="IPR009003">
    <property type="entry name" value="Peptidase_S1_PA"/>
</dbReference>
<dbReference type="InterPro" id="IPR018114">
    <property type="entry name" value="TRYPSIN_HIS"/>
</dbReference>
<keyword evidence="8" id="KW-0812">Transmembrane</keyword>
<dbReference type="Proteomes" id="UP000694383">
    <property type="component" value="Unplaced"/>
</dbReference>
<dbReference type="Ensembl" id="ENSOSIT00000045739.1">
    <property type="protein sequence ID" value="ENSOSIP00000043463.1"/>
    <property type="gene ID" value="ENSOSIG00000020849.1"/>
</dbReference>
<organism evidence="10 11">
    <name type="scientific">Oryzias sinensis</name>
    <name type="common">Chinese medaka</name>
    <dbReference type="NCBI Taxonomy" id="183150"/>
    <lineage>
        <taxon>Eukaryota</taxon>
        <taxon>Metazoa</taxon>
        <taxon>Chordata</taxon>
        <taxon>Craniata</taxon>
        <taxon>Vertebrata</taxon>
        <taxon>Euteleostomi</taxon>
        <taxon>Actinopterygii</taxon>
        <taxon>Neopterygii</taxon>
        <taxon>Teleostei</taxon>
        <taxon>Neoteleostei</taxon>
        <taxon>Acanthomorphata</taxon>
        <taxon>Ovalentaria</taxon>
        <taxon>Atherinomorphae</taxon>
        <taxon>Beloniformes</taxon>
        <taxon>Adrianichthyidae</taxon>
        <taxon>Oryziinae</taxon>
        <taxon>Oryzias</taxon>
    </lineage>
</organism>
<keyword evidence="4" id="KW-1015">Disulfide bond</keyword>
<dbReference type="SUPFAM" id="SSF50494">
    <property type="entry name" value="Trypsin-like serine proteases"/>
    <property type="match status" value="1"/>
</dbReference>
<dbReference type="InterPro" id="IPR001190">
    <property type="entry name" value="SRCR"/>
</dbReference>
<evidence type="ECO:0000256" key="6">
    <source>
        <dbReference type="RuleBase" id="RU363034"/>
    </source>
</evidence>
<dbReference type="AlphaFoldDB" id="A0A8C7ZP41"/>
<keyword evidence="8" id="KW-0472">Membrane</keyword>
<sequence length="495" mass="53374">MAKYGTETPPPPYDSINNQPPLNPYDGLNHPRYIPQYPPIVIGQQVIQESIPPKNKNTCQNNPRCYKAWAAAAVVLVLLGAAIWLGVHYGTRSVVSSHHEDDKINQLNNPSVSVSDTCPNNTVQCDGISDCELGSDETKCVKFGADNRLLVQTAQNSAFLPVCYSGWSTDDAVKVCRQIGFYGDSVSGELSSQNSEVLEVTSNSASRIQSRVNVSSSCPNAKIVSLSCIDCGRQPSTSRIIGGTIAKAGQWPWQLSLHYGRSHVCGAVLISREFALTAAHCFPSSMGTSPSSWKVYGGIVSLNQLPSPYMVKKIILNKNYNSNTNDQDIALIQLASPVTLTDNVQPACLPLSENPTINCWTTGFGTTSEGSATVSTNLMEVKVDIISNSVCNTRAVYGPGAVTNNMICAGNLSGGKDSCQGDSGGPLVCQGQSRWHVVGLTSWGAGCGRENKPGVYTNVNSFLPWIYGAMKVNLETKMFIQLEKIWFYDASLFPH</sequence>
<keyword evidence="3 6" id="KW-0720">Serine protease</keyword>
<dbReference type="Pfam" id="PF00089">
    <property type="entry name" value="Trypsin"/>
    <property type="match status" value="1"/>
</dbReference>
<dbReference type="SMART" id="SM00020">
    <property type="entry name" value="Tryp_SPc"/>
    <property type="match status" value="1"/>
</dbReference>
<evidence type="ECO:0000256" key="1">
    <source>
        <dbReference type="ARBA" id="ARBA00022670"/>
    </source>
</evidence>
<accession>A0A8C7ZP41</accession>
<keyword evidence="11" id="KW-1185">Reference proteome</keyword>
<dbReference type="PROSITE" id="PS50240">
    <property type="entry name" value="TRYPSIN_DOM"/>
    <property type="match status" value="1"/>
</dbReference>
<keyword evidence="5" id="KW-0325">Glycoprotein</keyword>
<reference evidence="10" key="2">
    <citation type="submission" date="2025-09" db="UniProtKB">
        <authorList>
            <consortium name="Ensembl"/>
        </authorList>
    </citation>
    <scope>IDENTIFICATION</scope>
</reference>
<evidence type="ECO:0000256" key="5">
    <source>
        <dbReference type="ARBA" id="ARBA00023180"/>
    </source>
</evidence>
<dbReference type="Pfam" id="PF15494">
    <property type="entry name" value="SRCR_2"/>
    <property type="match status" value="1"/>
</dbReference>
<reference evidence="10" key="1">
    <citation type="submission" date="2025-08" db="UniProtKB">
        <authorList>
            <consortium name="Ensembl"/>
        </authorList>
    </citation>
    <scope>IDENTIFICATION</scope>
</reference>
<protein>
    <submittedName>
        <fullName evidence="10">Transmembrane serine protease 13b</fullName>
    </submittedName>
</protein>
<dbReference type="InterPro" id="IPR036772">
    <property type="entry name" value="SRCR-like_dom_sf"/>
</dbReference>
<dbReference type="PRINTS" id="PR00722">
    <property type="entry name" value="CHYMOTRYPSIN"/>
</dbReference>
<evidence type="ECO:0000259" key="9">
    <source>
        <dbReference type="PROSITE" id="PS50240"/>
    </source>
</evidence>
<dbReference type="Gene3D" id="2.40.10.10">
    <property type="entry name" value="Trypsin-like serine proteases"/>
    <property type="match status" value="1"/>
</dbReference>
<dbReference type="PANTHER" id="PTHR24252:SF27">
    <property type="entry name" value="TRANSMEMBRANE PROTEASE SERINE 3-LIKE"/>
    <property type="match status" value="1"/>
</dbReference>
<dbReference type="PROSITE" id="PS00135">
    <property type="entry name" value="TRYPSIN_SER"/>
    <property type="match status" value="1"/>
</dbReference>
<feature type="region of interest" description="Disordered" evidence="7">
    <location>
        <begin position="1"/>
        <end position="29"/>
    </location>
</feature>
<dbReference type="SUPFAM" id="SSF56487">
    <property type="entry name" value="SRCR-like"/>
    <property type="match status" value="1"/>
</dbReference>
<dbReference type="PANTHER" id="PTHR24252">
    <property type="entry name" value="ACROSIN-RELATED"/>
    <property type="match status" value="1"/>
</dbReference>
<proteinExistence type="predicted"/>
<evidence type="ECO:0000313" key="10">
    <source>
        <dbReference type="Ensembl" id="ENSOSIP00000043463.1"/>
    </source>
</evidence>
<dbReference type="InterPro" id="IPR001314">
    <property type="entry name" value="Peptidase_S1A"/>
</dbReference>
<dbReference type="PROSITE" id="PS00134">
    <property type="entry name" value="TRYPSIN_HIS"/>
    <property type="match status" value="1"/>
</dbReference>
<name>A0A8C7ZP41_9TELE</name>
<dbReference type="FunFam" id="2.40.10.10:FF:000003">
    <property type="entry name" value="Transmembrane serine protease 3"/>
    <property type="match status" value="1"/>
</dbReference>
<evidence type="ECO:0000256" key="4">
    <source>
        <dbReference type="ARBA" id="ARBA00023157"/>
    </source>
</evidence>
<dbReference type="InterPro" id="IPR033116">
    <property type="entry name" value="TRYPSIN_SER"/>
</dbReference>
<dbReference type="CDD" id="cd00190">
    <property type="entry name" value="Tryp_SPc"/>
    <property type="match status" value="1"/>
</dbReference>
<dbReference type="GO" id="GO:0004252">
    <property type="term" value="F:serine-type endopeptidase activity"/>
    <property type="evidence" value="ECO:0007669"/>
    <property type="project" value="InterPro"/>
</dbReference>
<evidence type="ECO:0000313" key="11">
    <source>
        <dbReference type="Proteomes" id="UP000694383"/>
    </source>
</evidence>
<feature type="transmembrane region" description="Helical" evidence="8">
    <location>
        <begin position="68"/>
        <end position="87"/>
    </location>
</feature>
<evidence type="ECO:0000256" key="2">
    <source>
        <dbReference type="ARBA" id="ARBA00022801"/>
    </source>
</evidence>
<feature type="domain" description="Peptidase S1" evidence="9">
    <location>
        <begin position="240"/>
        <end position="471"/>
    </location>
</feature>
<keyword evidence="2 6" id="KW-0378">Hydrolase</keyword>
<dbReference type="Gene3D" id="3.10.250.10">
    <property type="entry name" value="SRCR-like domain"/>
    <property type="match status" value="1"/>
</dbReference>
<dbReference type="InterPro" id="IPR001254">
    <property type="entry name" value="Trypsin_dom"/>
</dbReference>